<dbReference type="GO" id="GO:0043531">
    <property type="term" value="F:ADP binding"/>
    <property type="evidence" value="ECO:0007669"/>
    <property type="project" value="InterPro"/>
</dbReference>
<evidence type="ECO:0000313" key="8">
    <source>
        <dbReference type="Proteomes" id="UP000026960"/>
    </source>
</evidence>
<keyword evidence="3" id="KW-0677">Repeat</keyword>
<evidence type="ECO:0000256" key="2">
    <source>
        <dbReference type="ARBA" id="ARBA00022614"/>
    </source>
</evidence>
<dbReference type="InterPro" id="IPR032675">
    <property type="entry name" value="LRR_dom_sf"/>
</dbReference>
<dbReference type="InterPro" id="IPR050905">
    <property type="entry name" value="Plant_NBS-LRR"/>
</dbReference>
<dbReference type="Proteomes" id="UP000026960">
    <property type="component" value="Chromosome 9"/>
</dbReference>
<dbReference type="Pfam" id="PF00931">
    <property type="entry name" value="NB-ARC"/>
    <property type="match status" value="2"/>
</dbReference>
<dbReference type="InterPro" id="IPR003591">
    <property type="entry name" value="Leu-rich_rpt_typical-subtyp"/>
</dbReference>
<evidence type="ECO:0000313" key="7">
    <source>
        <dbReference type="EnsemblPlants" id="OBART09G05330.1"/>
    </source>
</evidence>
<dbReference type="SMART" id="SM00369">
    <property type="entry name" value="LRR_TYP"/>
    <property type="match status" value="2"/>
</dbReference>
<dbReference type="GO" id="GO:0009626">
    <property type="term" value="P:plant-type hypersensitive response"/>
    <property type="evidence" value="ECO:0007669"/>
    <property type="project" value="UniProtKB-ARBA"/>
</dbReference>
<organism evidence="7">
    <name type="scientific">Oryza barthii</name>
    <dbReference type="NCBI Taxonomy" id="65489"/>
    <lineage>
        <taxon>Eukaryota</taxon>
        <taxon>Viridiplantae</taxon>
        <taxon>Streptophyta</taxon>
        <taxon>Embryophyta</taxon>
        <taxon>Tracheophyta</taxon>
        <taxon>Spermatophyta</taxon>
        <taxon>Magnoliopsida</taxon>
        <taxon>Liliopsida</taxon>
        <taxon>Poales</taxon>
        <taxon>Poaceae</taxon>
        <taxon>BOP clade</taxon>
        <taxon>Oryzoideae</taxon>
        <taxon>Oryzeae</taxon>
        <taxon>Oryzinae</taxon>
        <taxon>Oryza</taxon>
    </lineage>
</organism>
<dbReference type="SUPFAM" id="SSF52540">
    <property type="entry name" value="P-loop containing nucleoside triphosphate hydrolases"/>
    <property type="match status" value="2"/>
</dbReference>
<keyword evidence="4" id="KW-0611">Plant defense</keyword>
<sequence>MNSLLKQAAYPFNIRRSVQDLITHTDDLVARRHDIARQIEAADRDGGMIPTHEARQWLDRVESARLSADTIRGRYEQRCRMFGGCSLNLWSNYRISKRAAERLAIVRSYEVVPSPITIDPPALAAVNIPIESVQIHSQESILEEALRCITEGPSAIIGICGPGGVGKTHLLKRINNNFVGDSTFRLVIFVTATRGCSVQTIQTQIMERINLNRDGDSVTRANRIVRFLKAKSFLLLVDDLWGGELEMGSVGIPYPLKNEGQLKQKVVITTRSPTICELMNVTTHVKVEVLEDDEARELFMEYNGHKGLYSDPHIGDLAKELVKELKGVASQLIHFGKEMRGRKDPKRWEDAIFVVKTSDTTHLQDEDQLSLKGTIVRNLKVATENMLARSNEVRQKIEIAERNGKTPTNGVISWLRRVDSITSSAEIICGQHQLNLDVSQSAAEKLHEVQECLDNQPSDIVVDVLQTPTEYIPIQSFELRSQNIVLQDALRYIADDSVEMIGIRGAAGVGKTHILKKINNSFHEHSDFQFVIFVTASRNIREQIARRLGINQDDRDAKLVTRISKFLEKRSFLLLVDDLREILDPKEAGIPFPLRNSSEIRQKVVFTTRSEHICGQMAVSKKIKVTCLEQDEAIYLFRQNVDMGILHSSPRIEELANTLAKELSGLPLALITTARAMSSRHHPTGWEDAIREMHDLFRHKDNPLNMEKGVYQPIKFSYDSLRNDTLKQCFLTCSMWPVDQNIRKDELVQCWMGLGLVDEPNIRSSYNEAYKLICDLEAACLLESGPNNDVKMQNVIRDTALWISHGKWVVHTGRVSSGPFRNAGHFPNIFEISPPEILVEPSPANWDLFNNFHWDKAMCVSLMCNSMTKLPTVSIDQDLSELKILCLQQNSLDANIARVIQRFIAVTYLDLSWNKLENIPEELCSLTNLEYLNLSYNFSISEVPKCLGFLIKLKFLYLQGTNIKTIPDGVISSLTELQVLDLLNMYFGEGITMSPVEYVPTILPELGAINNLKEVDIVIEGSFQYELLSQCCNLPLRLVALRKMEQSCALFRLSESIFQDNLLGTTLNYLEVSDSDMNVIEIFRGAEAPNYCFEALKKIELFNLKMLKHIKCFRLSPHDMFPSLSVLRVSFCDRLKNISCTMYLSKLQHLEVSYCNSITQAFGHNMNKSTVPTFPCLRYLSFAYLDGLERICDSDVTFPQLETLKFTGCPNLMSLPFNKGTVPLNLRELQLEDVKLWKNLIWEEEGILDLLEPYLKIKELPTEEELTKALQSMLPFYP</sequence>
<dbReference type="PANTHER" id="PTHR33463:SF207">
    <property type="entry name" value="AAA+ ATPASE DOMAIN-CONTAINING PROTEIN"/>
    <property type="match status" value="1"/>
</dbReference>
<accession>A0A0D3H560</accession>
<dbReference type="PaxDb" id="65489-OBART09G05330.1"/>
<proteinExistence type="inferred from homology"/>
<dbReference type="PRINTS" id="PR00364">
    <property type="entry name" value="DISEASERSIST"/>
</dbReference>
<evidence type="ECO:0000256" key="1">
    <source>
        <dbReference type="ARBA" id="ARBA00008894"/>
    </source>
</evidence>
<dbReference type="HOGENOM" id="CLU_000427_4_0_1"/>
<dbReference type="GO" id="GO:0042742">
    <property type="term" value="P:defense response to bacterium"/>
    <property type="evidence" value="ECO:0007669"/>
    <property type="project" value="UniProtKB-ARBA"/>
</dbReference>
<dbReference type="InterPro" id="IPR042197">
    <property type="entry name" value="Apaf_helical"/>
</dbReference>
<keyword evidence="5" id="KW-0067">ATP-binding</keyword>
<dbReference type="GO" id="GO:0005524">
    <property type="term" value="F:ATP binding"/>
    <property type="evidence" value="ECO:0007669"/>
    <property type="project" value="UniProtKB-KW"/>
</dbReference>
<dbReference type="FunFam" id="1.10.10.10:FF:000322">
    <property type="entry name" value="Probable disease resistance protein At1g63360"/>
    <property type="match status" value="1"/>
</dbReference>
<dbReference type="eggNOG" id="KOG4658">
    <property type="taxonomic scope" value="Eukaryota"/>
</dbReference>
<reference evidence="7" key="2">
    <citation type="submission" date="2015-03" db="UniProtKB">
        <authorList>
            <consortium name="EnsemblPlants"/>
        </authorList>
    </citation>
    <scope>IDENTIFICATION</scope>
</reference>
<dbReference type="Pfam" id="PF23598">
    <property type="entry name" value="LRR_14"/>
    <property type="match status" value="1"/>
</dbReference>
<evidence type="ECO:0000256" key="3">
    <source>
        <dbReference type="ARBA" id="ARBA00022737"/>
    </source>
</evidence>
<keyword evidence="2" id="KW-0433">Leucine-rich repeat</keyword>
<keyword evidence="5" id="KW-0547">Nucleotide-binding</keyword>
<protein>
    <recommendedName>
        <fullName evidence="6">AAA+ ATPase domain-containing protein</fullName>
    </recommendedName>
</protein>
<dbReference type="InterPro" id="IPR002182">
    <property type="entry name" value="NB-ARC"/>
</dbReference>
<dbReference type="InterPro" id="IPR003593">
    <property type="entry name" value="AAA+_ATPase"/>
</dbReference>
<comment type="similarity">
    <text evidence="1">Belongs to the disease resistance NB-LRR family.</text>
</comment>
<dbReference type="GO" id="GO:0002758">
    <property type="term" value="P:innate immune response-activating signaling pathway"/>
    <property type="evidence" value="ECO:0007669"/>
    <property type="project" value="UniProtKB-ARBA"/>
</dbReference>
<feature type="domain" description="AAA+ ATPase" evidence="6">
    <location>
        <begin position="497"/>
        <end position="647"/>
    </location>
</feature>
<feature type="domain" description="AAA+ ATPase" evidence="6">
    <location>
        <begin position="153"/>
        <end position="291"/>
    </location>
</feature>
<dbReference type="Gene3D" id="3.80.10.10">
    <property type="entry name" value="Ribonuclease Inhibitor"/>
    <property type="match status" value="2"/>
</dbReference>
<evidence type="ECO:0000256" key="5">
    <source>
        <dbReference type="ARBA" id="ARBA00022840"/>
    </source>
</evidence>
<dbReference type="Gene3D" id="1.10.8.430">
    <property type="entry name" value="Helical domain of apoptotic protease-activating factors"/>
    <property type="match status" value="2"/>
</dbReference>
<dbReference type="PANTHER" id="PTHR33463">
    <property type="entry name" value="NB-ARC DOMAIN-CONTAINING PROTEIN-RELATED"/>
    <property type="match status" value="1"/>
</dbReference>
<dbReference type="SMART" id="SM00382">
    <property type="entry name" value="AAA"/>
    <property type="match status" value="2"/>
</dbReference>
<dbReference type="InterPro" id="IPR027417">
    <property type="entry name" value="P-loop_NTPase"/>
</dbReference>
<name>A0A0D3H560_9ORYZ</name>
<dbReference type="InterPro" id="IPR055414">
    <property type="entry name" value="LRR_R13L4/SHOC2-like"/>
</dbReference>
<evidence type="ECO:0000259" key="6">
    <source>
        <dbReference type="SMART" id="SM00382"/>
    </source>
</evidence>
<dbReference type="STRING" id="65489.A0A0D3H560"/>
<evidence type="ECO:0000256" key="4">
    <source>
        <dbReference type="ARBA" id="ARBA00022821"/>
    </source>
</evidence>
<dbReference type="SUPFAM" id="SSF52058">
    <property type="entry name" value="L domain-like"/>
    <property type="match status" value="1"/>
</dbReference>
<dbReference type="Gramene" id="OBART09G05330.1">
    <property type="protein sequence ID" value="OBART09G05330.1"/>
    <property type="gene ID" value="OBART09G05330"/>
</dbReference>
<dbReference type="Gene3D" id="3.40.50.300">
    <property type="entry name" value="P-loop containing nucleotide triphosphate hydrolases"/>
    <property type="match status" value="2"/>
</dbReference>
<reference evidence="7" key="1">
    <citation type="journal article" date="2009" name="Rice">
        <title>De Novo Next Generation Sequencing of Plant Genomes.</title>
        <authorList>
            <person name="Rounsley S."/>
            <person name="Marri P.R."/>
            <person name="Yu Y."/>
            <person name="He R."/>
            <person name="Sisneros N."/>
            <person name="Goicoechea J.L."/>
            <person name="Lee S.J."/>
            <person name="Angelova A."/>
            <person name="Kudrna D."/>
            <person name="Luo M."/>
            <person name="Affourtit J."/>
            <person name="Desany B."/>
            <person name="Knight J."/>
            <person name="Niazi F."/>
            <person name="Egholm M."/>
            <person name="Wing R.A."/>
        </authorList>
    </citation>
    <scope>NUCLEOTIDE SEQUENCE [LARGE SCALE GENOMIC DNA]</scope>
    <source>
        <strain evidence="7">cv. IRGC 105608</strain>
    </source>
</reference>
<dbReference type="EnsemblPlants" id="OBART09G05330.1">
    <property type="protein sequence ID" value="OBART09G05330.1"/>
    <property type="gene ID" value="OBART09G05330"/>
</dbReference>
<dbReference type="AlphaFoldDB" id="A0A0D3H560"/>
<keyword evidence="8" id="KW-1185">Reference proteome</keyword>